<dbReference type="InterPro" id="IPR036465">
    <property type="entry name" value="vWFA_dom_sf"/>
</dbReference>
<dbReference type="OrthoDB" id="9768177at2"/>
<feature type="signal peptide" evidence="1">
    <location>
        <begin position="1"/>
        <end position="22"/>
    </location>
</feature>
<evidence type="ECO:0000256" key="1">
    <source>
        <dbReference type="SAM" id="SignalP"/>
    </source>
</evidence>
<sequence length="722" mass="80350">MGKFLSIFIITFGLLLGTHVQAQNPENITICWDASLSMQNRDLDKDFYFLDTYFKTVQNAKVTVLTFSDQVLSKDDFTVSAGSWTDIKEKLKGFSYDGATSYASLGNYVTGGTVFLFTDGKQNLGTSTPNFGGKLFIVNSSKSFDRGSLNLLSIVNNGDVVNFMEKKSMDDSIDDIEEYSGTILSGTAGLSNAEVYIQGNEEGKVKSDEKGGFRIDGKPGDTLIAVYGNKMEKQVLGDLKTMNFSLGDGGVQLQEVVVSERKAEPEEKINTAYGEENKDAVGYAVQSITEDDIPDAASTVNMAVQGKFSGVNLGINEDLSQVKMRPRNTILGNVYGLIVVDGVPLRQSGSHSGVVYSTDFVNPENIADITVLKGLAATNKYGSLGANGVLLITTKTATYAKQTGEKKDLARLTDNIYEEKIKVNTKTLVTPYLKELKGGKNIREAYDIYLAQRAKYQNESSYFLDVSNFFYGTSPEIALRILSNVLENEDTDYGTLRSLYLRSMEIKNHDMALLAANRMFEVFPNKIQSYMDVAMAQEQLGNYQEALNMYNGMLTGDANPQLNFRGMEKVVGTEVRNLVNTHRAQLDISKVNPKYHNNLTYNARLVLDWNQPDAEFSVQFVNPQKRFFTWEHTEVGDRKRILDELENGNSTEQFEIVGSDTKGEWILNVTYDGNRTPANTSATFLKCTVEYNFGKPNQRKEEFLVRLQEVGEEVQLAKFSVD</sequence>
<keyword evidence="1" id="KW-0732">Signal</keyword>
<dbReference type="EMBL" id="WELG01000001">
    <property type="protein sequence ID" value="KAB7530571.1"/>
    <property type="molecule type" value="Genomic_DNA"/>
</dbReference>
<evidence type="ECO:0000313" key="4">
    <source>
        <dbReference type="Proteomes" id="UP000429785"/>
    </source>
</evidence>
<feature type="domain" description="TonB-dependent receptor plug" evidence="2">
    <location>
        <begin position="280"/>
        <end position="389"/>
    </location>
</feature>
<dbReference type="InterPro" id="IPR011990">
    <property type="entry name" value="TPR-like_helical_dom_sf"/>
</dbReference>
<dbReference type="Gene3D" id="2.170.130.10">
    <property type="entry name" value="TonB-dependent receptor, plug domain"/>
    <property type="match status" value="1"/>
</dbReference>
<dbReference type="AlphaFoldDB" id="A0A6I1E3Z8"/>
<dbReference type="SUPFAM" id="SSF56935">
    <property type="entry name" value="Porins"/>
    <property type="match status" value="1"/>
</dbReference>
<dbReference type="Proteomes" id="UP000429785">
    <property type="component" value="Unassembled WGS sequence"/>
</dbReference>
<accession>A0A6I1E3Z8</accession>
<reference evidence="3 4" key="1">
    <citation type="submission" date="2019-10" db="EMBL/GenBank/DDBJ databases">
        <title>Muricauda olearia CL-SS4 JCM15563 genome.</title>
        <authorList>
            <person name="Liu L."/>
        </authorList>
    </citation>
    <scope>NUCLEOTIDE SEQUENCE [LARGE SCALE GENOMIC DNA]</scope>
    <source>
        <strain evidence="3 4">CL-SS4</strain>
    </source>
</reference>
<feature type="chain" id="PRO_5026003134" evidence="1">
    <location>
        <begin position="23"/>
        <end position="722"/>
    </location>
</feature>
<comment type="caution">
    <text evidence="3">The sequence shown here is derived from an EMBL/GenBank/DDBJ whole genome shotgun (WGS) entry which is preliminary data.</text>
</comment>
<protein>
    <submittedName>
        <fullName evidence="3">TonB-dependent receptor plug domain-containing protein</fullName>
    </submittedName>
</protein>
<name>A0A6I1E3Z8_9FLAO</name>
<proteinExistence type="predicted"/>
<dbReference type="Gene3D" id="1.25.40.10">
    <property type="entry name" value="Tetratricopeptide repeat domain"/>
    <property type="match status" value="1"/>
</dbReference>
<organism evidence="3 4">
    <name type="scientific">Flagellimonas olearia</name>
    <dbReference type="NCBI Taxonomy" id="552546"/>
    <lineage>
        <taxon>Bacteria</taxon>
        <taxon>Pseudomonadati</taxon>
        <taxon>Bacteroidota</taxon>
        <taxon>Flavobacteriia</taxon>
        <taxon>Flavobacteriales</taxon>
        <taxon>Flavobacteriaceae</taxon>
        <taxon>Flagellimonas</taxon>
    </lineage>
</organism>
<gene>
    <name evidence="3" type="ORF">F8C76_03470</name>
</gene>
<dbReference type="SUPFAM" id="SSF48452">
    <property type="entry name" value="TPR-like"/>
    <property type="match status" value="1"/>
</dbReference>
<evidence type="ECO:0000313" key="3">
    <source>
        <dbReference type="EMBL" id="KAB7530571.1"/>
    </source>
</evidence>
<dbReference type="RefSeq" id="WP_152130477.1">
    <property type="nucleotide sequence ID" value="NZ_WELG01000001.1"/>
</dbReference>
<dbReference type="InterPro" id="IPR012910">
    <property type="entry name" value="Plug_dom"/>
</dbReference>
<dbReference type="Pfam" id="PF07715">
    <property type="entry name" value="Plug"/>
    <property type="match status" value="1"/>
</dbReference>
<dbReference type="InterPro" id="IPR037066">
    <property type="entry name" value="Plug_dom_sf"/>
</dbReference>
<evidence type="ECO:0000259" key="2">
    <source>
        <dbReference type="Pfam" id="PF07715"/>
    </source>
</evidence>
<keyword evidence="3" id="KW-0675">Receptor</keyword>
<dbReference type="SUPFAM" id="SSF53300">
    <property type="entry name" value="vWA-like"/>
    <property type="match status" value="1"/>
</dbReference>